<evidence type="ECO:0000313" key="2">
    <source>
        <dbReference type="EMBL" id="GAF43635.1"/>
    </source>
</evidence>
<dbReference type="PANTHER" id="PTHR14097">
    <property type="entry name" value="OXIDOREDUCTASE HTATIP2"/>
    <property type="match status" value="1"/>
</dbReference>
<dbReference type="Pfam" id="PF13460">
    <property type="entry name" value="NAD_binding_10"/>
    <property type="match status" value="1"/>
</dbReference>
<sequence>MNVAIFGVTGMVGQGVVHECLADPRVESVLALTRSPSSIRHPKLTQVLHDDFADLTRLAHRFEDIDACFYCLGVSAVGVSESEYRLITFDFTVAAAQMFASRNPSITFVYVSAQGADNSGSGRSMWARVRGQTENTVLAIPLQAFILRPGYIQPRHGATSRTATYNWIYRLTAPLYPLLQRLLPTMVTNSENVGKAMLALAANGSSQRIIDCRGINELATAGQ</sequence>
<feature type="domain" description="NAD(P)-binding" evidence="1">
    <location>
        <begin position="7"/>
        <end position="153"/>
    </location>
</feature>
<dbReference type="InterPro" id="IPR036291">
    <property type="entry name" value="NAD(P)-bd_dom_sf"/>
</dbReference>
<dbReference type="InterPro" id="IPR016040">
    <property type="entry name" value="NAD(P)-bd_dom"/>
</dbReference>
<dbReference type="Proteomes" id="UP000019491">
    <property type="component" value="Unassembled WGS sequence"/>
</dbReference>
<dbReference type="AlphaFoldDB" id="X0QYE5"/>
<dbReference type="PANTHER" id="PTHR14097:SF8">
    <property type="entry name" value="NAD(P)-BINDING DOMAIN-CONTAINING PROTEIN"/>
    <property type="match status" value="1"/>
</dbReference>
<proteinExistence type="predicted"/>
<organism evidence="2 3">
    <name type="scientific">Rhodococcus wratislaviensis NBRC 100605</name>
    <dbReference type="NCBI Taxonomy" id="1219028"/>
    <lineage>
        <taxon>Bacteria</taxon>
        <taxon>Bacillati</taxon>
        <taxon>Actinomycetota</taxon>
        <taxon>Actinomycetes</taxon>
        <taxon>Mycobacteriales</taxon>
        <taxon>Nocardiaceae</taxon>
        <taxon>Rhodococcus</taxon>
    </lineage>
</organism>
<evidence type="ECO:0000313" key="3">
    <source>
        <dbReference type="Proteomes" id="UP000019491"/>
    </source>
</evidence>
<protein>
    <recommendedName>
        <fullName evidence="1">NAD(P)-binding domain-containing protein</fullName>
    </recommendedName>
</protein>
<dbReference type="OrthoDB" id="9798632at2"/>
<gene>
    <name evidence="2" type="ORF">RW1_009_00590</name>
</gene>
<comment type="caution">
    <text evidence="2">The sequence shown here is derived from an EMBL/GenBank/DDBJ whole genome shotgun (WGS) entry which is preliminary data.</text>
</comment>
<dbReference type="RefSeq" id="WP_037228547.1">
    <property type="nucleotide sequence ID" value="NZ_BAWF01000009.1"/>
</dbReference>
<dbReference type="Gene3D" id="3.40.50.720">
    <property type="entry name" value="NAD(P)-binding Rossmann-like Domain"/>
    <property type="match status" value="1"/>
</dbReference>
<reference evidence="2 3" key="1">
    <citation type="submission" date="2014-02" db="EMBL/GenBank/DDBJ databases">
        <title>Whole genome shotgun sequence of Rhodococcus wratislaviensis NBRC 100605.</title>
        <authorList>
            <person name="Hosoyama A."/>
            <person name="Tsuchikane K."/>
            <person name="Yoshida I."/>
            <person name="Ohji S."/>
            <person name="Ichikawa N."/>
            <person name="Yamazoe A."/>
            <person name="Fujita N."/>
        </authorList>
    </citation>
    <scope>NUCLEOTIDE SEQUENCE [LARGE SCALE GENOMIC DNA]</scope>
    <source>
        <strain evidence="2 3">NBRC 100605</strain>
    </source>
</reference>
<name>X0QYE5_RHOWR</name>
<dbReference type="SUPFAM" id="SSF51735">
    <property type="entry name" value="NAD(P)-binding Rossmann-fold domains"/>
    <property type="match status" value="1"/>
</dbReference>
<keyword evidence="3" id="KW-1185">Reference proteome</keyword>
<evidence type="ECO:0000259" key="1">
    <source>
        <dbReference type="Pfam" id="PF13460"/>
    </source>
</evidence>
<accession>X0QYE5</accession>
<dbReference type="EMBL" id="BAWF01000009">
    <property type="protein sequence ID" value="GAF43635.1"/>
    <property type="molecule type" value="Genomic_DNA"/>
</dbReference>